<dbReference type="GO" id="GO:0008168">
    <property type="term" value="F:methyltransferase activity"/>
    <property type="evidence" value="ECO:0007669"/>
    <property type="project" value="UniProtKB-KW"/>
</dbReference>
<dbReference type="GO" id="GO:0032259">
    <property type="term" value="P:methylation"/>
    <property type="evidence" value="ECO:0007669"/>
    <property type="project" value="UniProtKB-KW"/>
</dbReference>
<dbReference type="SUPFAM" id="SSF53335">
    <property type="entry name" value="S-adenosyl-L-methionine-dependent methyltransferases"/>
    <property type="match status" value="1"/>
</dbReference>
<dbReference type="Gene3D" id="3.40.50.150">
    <property type="entry name" value="Vaccinia Virus protein VP39"/>
    <property type="match status" value="1"/>
</dbReference>
<evidence type="ECO:0000313" key="1">
    <source>
        <dbReference type="EMBL" id="MFC4525016.1"/>
    </source>
</evidence>
<dbReference type="EMBL" id="JBHSGA010000001">
    <property type="protein sequence ID" value="MFC4525016.1"/>
    <property type="molecule type" value="Genomic_DNA"/>
</dbReference>
<dbReference type="RefSeq" id="WP_266152402.1">
    <property type="nucleotide sequence ID" value="NZ_CP064028.1"/>
</dbReference>
<gene>
    <name evidence="1" type="ORF">ACFO5W_00040</name>
</gene>
<proteinExistence type="predicted"/>
<dbReference type="InterPro" id="IPR029063">
    <property type="entry name" value="SAM-dependent_MTases_sf"/>
</dbReference>
<organism evidence="1 2">
    <name type="scientific">Dyella halodurans</name>
    <dbReference type="NCBI Taxonomy" id="1920171"/>
    <lineage>
        <taxon>Bacteria</taxon>
        <taxon>Pseudomonadati</taxon>
        <taxon>Pseudomonadota</taxon>
        <taxon>Gammaproteobacteria</taxon>
        <taxon>Lysobacterales</taxon>
        <taxon>Rhodanobacteraceae</taxon>
        <taxon>Dyella</taxon>
    </lineage>
</organism>
<keyword evidence="1" id="KW-0808">Transferase</keyword>
<protein>
    <submittedName>
        <fullName evidence="1">Class I SAM-dependent methyltransferase</fullName>
    </submittedName>
</protein>
<keyword evidence="1" id="KW-0489">Methyltransferase</keyword>
<reference evidence="2" key="1">
    <citation type="journal article" date="2019" name="Int. J. Syst. Evol. Microbiol.">
        <title>The Global Catalogue of Microorganisms (GCM) 10K type strain sequencing project: providing services to taxonomists for standard genome sequencing and annotation.</title>
        <authorList>
            <consortium name="The Broad Institute Genomics Platform"/>
            <consortium name="The Broad Institute Genome Sequencing Center for Infectious Disease"/>
            <person name="Wu L."/>
            <person name="Ma J."/>
        </authorList>
    </citation>
    <scope>NUCLEOTIDE SEQUENCE [LARGE SCALE GENOMIC DNA]</scope>
    <source>
        <strain evidence="2">CCM 4481</strain>
    </source>
</reference>
<accession>A0ABV9BW92</accession>
<evidence type="ECO:0000313" key="2">
    <source>
        <dbReference type="Proteomes" id="UP001595961"/>
    </source>
</evidence>
<dbReference type="Proteomes" id="UP001595961">
    <property type="component" value="Unassembled WGS sequence"/>
</dbReference>
<name>A0ABV9BW92_9GAMM</name>
<sequence length="318" mass="35886">MSASILDTYATNVLNAANQDSPTFATEMTRLVRALRDYFLELGPVRFREIADALMNHPVKALMHSDPFVWRTYSKPRGYAGDAVMLDYIYGPQFANPSFTSAAAQRLYLFSTNSQACQAVRYRREQLSIAIDRAAVAVECPRILALACGHLRELSSCHAIAMKRPVQIVAIDQDKLSLDQIERDYGAYNIELIPAGVRDILKGNIKLNDFDLVYAAGLFDYLPTEVAKPLINVLFESLNPGGHLLYANFMPEVEDCGYMESFMDWHLIFRSKFETLDLAHGIDRNDVKESKLWTDPLHCMAFVDLTKSTCYPVDFEDG</sequence>
<comment type="caution">
    <text evidence="1">The sequence shown here is derived from an EMBL/GenBank/DDBJ whole genome shotgun (WGS) entry which is preliminary data.</text>
</comment>
<keyword evidence="2" id="KW-1185">Reference proteome</keyword>